<dbReference type="AlphaFoldDB" id="A0AAW6BCZ1"/>
<keyword evidence="1" id="KW-0472">Membrane</keyword>
<evidence type="ECO:0000256" key="1">
    <source>
        <dbReference type="SAM" id="Phobius"/>
    </source>
</evidence>
<dbReference type="EMBL" id="JAQMFO010000003">
    <property type="protein sequence ID" value="MDB6371069.1"/>
    <property type="molecule type" value="Genomic_DNA"/>
</dbReference>
<gene>
    <name evidence="2" type="ORF">PH362_03570</name>
</gene>
<proteinExistence type="predicted"/>
<keyword evidence="1" id="KW-0812">Transmembrane</keyword>
<keyword evidence="1" id="KW-1133">Transmembrane helix</keyword>
<accession>A0AAW6BCZ1</accession>
<reference evidence="2" key="1">
    <citation type="submission" date="2023-01" db="EMBL/GenBank/DDBJ databases">
        <title>Genome sequencing of Photorhabdus bodei 09-20.</title>
        <authorList>
            <person name="Kalindamar S."/>
            <person name="Kumru S."/>
        </authorList>
    </citation>
    <scope>NUCLEOTIDE SEQUENCE</scope>
    <source>
        <strain evidence="2">09-20</strain>
    </source>
</reference>
<feature type="transmembrane region" description="Helical" evidence="1">
    <location>
        <begin position="221"/>
        <end position="241"/>
    </location>
</feature>
<dbReference type="RefSeq" id="WP_228900406.1">
    <property type="nucleotide sequence ID" value="NZ_CAWQNU010000101.1"/>
</dbReference>
<dbReference type="Proteomes" id="UP001212996">
    <property type="component" value="Unassembled WGS sequence"/>
</dbReference>
<evidence type="ECO:0000313" key="2">
    <source>
        <dbReference type="EMBL" id="MDB6371069.1"/>
    </source>
</evidence>
<comment type="caution">
    <text evidence="2">The sequence shown here is derived from an EMBL/GenBank/DDBJ whole genome shotgun (WGS) entry which is preliminary data.</text>
</comment>
<protein>
    <submittedName>
        <fullName evidence="2">Uncharacterized protein</fullName>
    </submittedName>
</protein>
<organism evidence="2 3">
    <name type="scientific">Photorhabdus bodei</name>
    <dbReference type="NCBI Taxonomy" id="2029681"/>
    <lineage>
        <taxon>Bacteria</taxon>
        <taxon>Pseudomonadati</taxon>
        <taxon>Pseudomonadota</taxon>
        <taxon>Gammaproteobacteria</taxon>
        <taxon>Enterobacterales</taxon>
        <taxon>Morganellaceae</taxon>
        <taxon>Photorhabdus</taxon>
    </lineage>
</organism>
<evidence type="ECO:0000313" key="3">
    <source>
        <dbReference type="Proteomes" id="UP001212996"/>
    </source>
</evidence>
<sequence>MDNMSEFINACRKLKQNIIVLEKNYLNVRYIGDDGDLSKLIDITSNIQSFINKQGHELNTLISDLPGFINGISKDVDYSVNIIKGEINKSSPNISNIRDAIKDLMDHLTLKDKYLTECLSDKYRIRSKARIVRDDTKEYARDLPRIYNLLKESSNREHRDKINEIAGLMIEKNSAAFGLFSKIINDQRKIPFSIEDVIQNMELNQKKLSEEEIDALEQGTIIGIIGIIVGIVIAIGTAVVYPEIKAYYVASEKIAQKEKELVSYNSSLVTAYRMDNSTKDLSDACEGINYHYYTVIKKLQNDNNDLLVLVNKMQIDFGGSNWSKYINEYKLKLDGFKGKYTNFLDTLYQVANSQQKKK</sequence>
<name>A0AAW6BCZ1_9GAMM</name>